<dbReference type="GO" id="GO:0046872">
    <property type="term" value="F:metal ion binding"/>
    <property type="evidence" value="ECO:0007669"/>
    <property type="project" value="UniProtKB-KW"/>
</dbReference>
<keyword evidence="3" id="KW-0410">Iron transport</keyword>
<feature type="disulfide bond" evidence="5">
    <location>
        <begin position="375"/>
        <end position="393"/>
    </location>
</feature>
<comment type="function">
    <text evidence="3">Transferrins are iron binding transport proteins which bind Fe(3+) ion in association with the binding of an anion, usually bicarbonate.</text>
</comment>
<evidence type="ECO:0000313" key="9">
    <source>
        <dbReference type="RefSeq" id="XP_014469681.1"/>
    </source>
</evidence>
<dbReference type="SMART" id="SM00094">
    <property type="entry name" value="TR_FER"/>
    <property type="match status" value="1"/>
</dbReference>
<keyword evidence="3" id="KW-0406">Ion transport</keyword>
<evidence type="ECO:0000256" key="1">
    <source>
        <dbReference type="ARBA" id="ARBA00022737"/>
    </source>
</evidence>
<dbReference type="InterPro" id="IPR016357">
    <property type="entry name" value="Transferrin"/>
</dbReference>
<dbReference type="RefSeq" id="XP_014469681.1">
    <property type="nucleotide sequence ID" value="XM_014614195.1"/>
</dbReference>
<accession>A0A6P3WU68</accession>
<feature type="disulfide bond" evidence="5">
    <location>
        <begin position="184"/>
        <end position="210"/>
    </location>
</feature>
<dbReference type="Proteomes" id="UP000515204">
    <property type="component" value="Unplaced"/>
</dbReference>
<keyword evidence="3" id="KW-0813">Transport</keyword>
<feature type="disulfide bond" evidence="5">
    <location>
        <begin position="135"/>
        <end position="231"/>
    </location>
</feature>
<dbReference type="PRINTS" id="PR00422">
    <property type="entry name" value="TRANSFERRIN"/>
</dbReference>
<evidence type="ECO:0000259" key="7">
    <source>
        <dbReference type="PROSITE" id="PS51408"/>
    </source>
</evidence>
<feature type="disulfide bond" evidence="5">
    <location>
        <begin position="580"/>
        <end position="592"/>
    </location>
</feature>
<evidence type="ECO:0000256" key="4">
    <source>
        <dbReference type="PIRSR" id="PIRSR002549-2"/>
    </source>
</evidence>
<dbReference type="OrthoDB" id="8170333at2759"/>
<organism evidence="8 11">
    <name type="scientific">Dinoponera quadriceps</name>
    <name type="common">South American ant</name>
    <dbReference type="NCBI Taxonomy" id="609295"/>
    <lineage>
        <taxon>Eukaryota</taxon>
        <taxon>Metazoa</taxon>
        <taxon>Ecdysozoa</taxon>
        <taxon>Arthropoda</taxon>
        <taxon>Hexapoda</taxon>
        <taxon>Insecta</taxon>
        <taxon>Pterygota</taxon>
        <taxon>Neoptera</taxon>
        <taxon>Endopterygota</taxon>
        <taxon>Hymenoptera</taxon>
        <taxon>Apocrita</taxon>
        <taxon>Aculeata</taxon>
        <taxon>Formicoidea</taxon>
        <taxon>Formicidae</taxon>
        <taxon>Ponerinae</taxon>
        <taxon>Ponerini</taxon>
        <taxon>Dinoponera</taxon>
    </lineage>
</organism>
<feature type="disulfide bond" evidence="5">
    <location>
        <begin position="468"/>
        <end position="541"/>
    </location>
</feature>
<evidence type="ECO:0000256" key="5">
    <source>
        <dbReference type="PIRSR" id="PIRSR002549-4"/>
    </source>
</evidence>
<proteinExistence type="inferred from homology"/>
<feature type="signal peptide" evidence="6">
    <location>
        <begin position="1"/>
        <end position="25"/>
    </location>
</feature>
<dbReference type="GO" id="GO:0005769">
    <property type="term" value="C:early endosome"/>
    <property type="evidence" value="ECO:0007669"/>
    <property type="project" value="TreeGrafter"/>
</dbReference>
<dbReference type="AlphaFoldDB" id="A0A6P3WU68"/>
<name>A0A6P3WU68_DINQU</name>
<dbReference type="GO" id="GO:0005886">
    <property type="term" value="C:plasma membrane"/>
    <property type="evidence" value="ECO:0007669"/>
    <property type="project" value="TreeGrafter"/>
</dbReference>
<dbReference type="RefSeq" id="XP_014469683.1">
    <property type="nucleotide sequence ID" value="XM_014614197.1"/>
</dbReference>
<dbReference type="PANTHER" id="PTHR11485">
    <property type="entry name" value="TRANSFERRIN"/>
    <property type="match status" value="1"/>
</dbReference>
<dbReference type="SUPFAM" id="SSF53850">
    <property type="entry name" value="Periplasmic binding protein-like II"/>
    <property type="match status" value="2"/>
</dbReference>
<sequence length="718" mass="80959">MELRTFVRHVFTLVALVNCCGSVDAEKLRLCLVENMHTAIRVHSLCPKLVALNSPIACVTDINRFSCLRRLTVGEADFTVLEPEDLVAAAAYSEYNVLVTNELRFFPNDKQHFQMVALVHKNVKHIWDVKGKRFCHPGFDVSNDWTKAFSIYFENWIIPRECDPDKTLLENRVHALSNNFEMACVAGSWSPDAIFDGQLKSQYRNLCAACDNPASCYIDDKYHGREGALLCLTDDVGDVAWVRLDDTLLHFKKEAVDKRNYNYLCSDGGTRPVVYDKPCVWISKPWPVIVASSHIAEKIAHTMSLMKNTTFGWEMSVLQLMENYHISPVSTENLETPEDYLGRFPGFMSGNNRASCRPSRRVQWCVASNLEERKCRWLREAAIVYGVEPPISCIQETSRASCLDALRSRRADIFVARPEELLQARKKGLKSVVYALSNKKQELNKIAAVVKHDSRFKSLRDLKGAKACFTGYRSIGWNAFVATMRHASAGKWGCQDAQAVAEFFKDSCVFGLSDKSELPANLYSLCKQGEAMGDDISAFDCLTSGLADVAFVNLKAIEKKTGNFDSDHDASENKGYKALCLDEPDAQKTGPCLLTWTPFGAVIAHENITSLRREEIYSMLLEMDYLFGATLPENMQTPAFSMYGTFDKVRDVIFPEETRHLQLHGRQMQQVRSYDQIVEDLLKQEACSAASRWISHFPGGMFSLCMAVLITSSQFLNC</sequence>
<dbReference type="PIRSF" id="PIRSF002549">
    <property type="entry name" value="Transferrin"/>
    <property type="match status" value="1"/>
</dbReference>
<keyword evidence="3" id="KW-0479">Metal-binding</keyword>
<dbReference type="PROSITE" id="PS51408">
    <property type="entry name" value="TRANSFERRIN_LIKE_4"/>
    <property type="match status" value="2"/>
</dbReference>
<keyword evidence="3" id="KW-0408">Iron</keyword>
<keyword evidence="2 5" id="KW-1015">Disulfide bond</keyword>
<feature type="chain" id="PRO_5044646687" description="Transferrin" evidence="6">
    <location>
        <begin position="26"/>
        <end position="718"/>
    </location>
</feature>
<dbReference type="GO" id="GO:0055037">
    <property type="term" value="C:recycling endosome"/>
    <property type="evidence" value="ECO:0007669"/>
    <property type="project" value="TreeGrafter"/>
</dbReference>
<feature type="binding site" evidence="4">
    <location>
        <position position="476"/>
    </location>
    <ligand>
        <name>hydrogencarbonate</name>
        <dbReference type="ChEBI" id="CHEBI:17544"/>
        <label>1</label>
    </ligand>
</feature>
<evidence type="ECO:0000313" key="10">
    <source>
        <dbReference type="RefSeq" id="XP_014469682.1"/>
    </source>
</evidence>
<feature type="disulfide bond" evidence="5">
    <location>
        <begin position="31"/>
        <end position="67"/>
    </location>
</feature>
<evidence type="ECO:0000313" key="11">
    <source>
        <dbReference type="RefSeq" id="XP_014469683.1"/>
    </source>
</evidence>
<dbReference type="Pfam" id="PF00405">
    <property type="entry name" value="Transferrin"/>
    <property type="match status" value="2"/>
</dbReference>
<reference evidence="9 10" key="1">
    <citation type="submission" date="2025-04" db="UniProtKB">
        <authorList>
            <consortium name="RefSeq"/>
        </authorList>
    </citation>
    <scope>IDENTIFICATION</scope>
</reference>
<feature type="binding site" evidence="4">
    <location>
        <position position="473"/>
    </location>
    <ligand>
        <name>hydrogencarbonate</name>
        <dbReference type="ChEBI" id="CHEBI:17544"/>
        <label>1</label>
    </ligand>
</feature>
<dbReference type="InterPro" id="IPR001156">
    <property type="entry name" value="Transferrin-like_dom"/>
</dbReference>
<evidence type="ECO:0000256" key="2">
    <source>
        <dbReference type="ARBA" id="ARBA00023157"/>
    </source>
</evidence>
<feature type="domain" description="Transferrin-like" evidence="7">
    <location>
        <begin position="362"/>
        <end position="676"/>
    </location>
</feature>
<feature type="disulfide bond" evidence="5">
    <location>
        <begin position="265"/>
        <end position="279"/>
    </location>
</feature>
<dbReference type="CTD" id="36800"/>
<keyword evidence="6" id="KW-0732">Signal</keyword>
<protein>
    <recommendedName>
        <fullName evidence="3">Transferrin</fullName>
    </recommendedName>
</protein>
<dbReference type="GO" id="GO:0005615">
    <property type="term" value="C:extracellular space"/>
    <property type="evidence" value="ECO:0007669"/>
    <property type="project" value="InterPro"/>
</dbReference>
<feature type="domain" description="Transferrin-like" evidence="7">
    <location>
        <begin position="28"/>
        <end position="354"/>
    </location>
</feature>
<dbReference type="Gene3D" id="3.40.190.10">
    <property type="entry name" value="Periplasmic binding protein-like II"/>
    <property type="match status" value="3"/>
</dbReference>
<keyword evidence="8" id="KW-1185">Reference proteome</keyword>
<dbReference type="RefSeq" id="XP_014469682.1">
    <property type="nucleotide sequence ID" value="XM_014614196.1"/>
</dbReference>
<keyword evidence="1" id="KW-0677">Repeat</keyword>
<feature type="binding site" evidence="4">
    <location>
        <position position="470"/>
    </location>
    <ligand>
        <name>hydrogencarbonate</name>
        <dbReference type="ChEBI" id="CHEBI:17544"/>
        <label>1</label>
    </ligand>
</feature>
<dbReference type="KEGG" id="dqu:106741825"/>
<dbReference type="CDD" id="cd13529">
    <property type="entry name" value="PBP2_transferrin"/>
    <property type="match status" value="1"/>
</dbReference>
<dbReference type="GO" id="GO:0006826">
    <property type="term" value="P:iron ion transport"/>
    <property type="evidence" value="ECO:0007669"/>
    <property type="project" value="UniProtKB-KW"/>
</dbReference>
<dbReference type="GeneID" id="106741825"/>
<feature type="disulfide bond" evidence="5">
    <location>
        <begin position="365"/>
        <end position="402"/>
    </location>
</feature>
<evidence type="ECO:0000256" key="6">
    <source>
        <dbReference type="SAM" id="SignalP"/>
    </source>
</evidence>
<dbReference type="PANTHER" id="PTHR11485:SF54">
    <property type="entry name" value="TRANSFERRIN"/>
    <property type="match status" value="1"/>
</dbReference>
<comment type="similarity">
    <text evidence="3">Belongs to the transferrin family.</text>
</comment>
<gene>
    <name evidence="9 10 11" type="primary">LOC106741825</name>
</gene>
<evidence type="ECO:0000256" key="3">
    <source>
        <dbReference type="PIRNR" id="PIRNR002549"/>
    </source>
</evidence>
<evidence type="ECO:0000313" key="8">
    <source>
        <dbReference type="Proteomes" id="UP000515204"/>
    </source>
</evidence>